<sequence>MGELDDYELLSSEVLFRGRVLTVRLDDVRMSDGTTARRELVEHPGAVAVVALDEENRVVLVNQYRHPVRARLDELPAGLLDVAGEPALAAAQRELVEEAGLAARDWHVLLDLQTSPGMTNEAVRVFLARGLSAADTGGFRPEHEEAAMTVSREPLAEAIHRVLSGGITNAIAVAGLLAAVHGRATEWRDLRPADAPWPGRVGQR</sequence>
<dbReference type="InterPro" id="IPR000086">
    <property type="entry name" value="NUDIX_hydrolase_dom"/>
</dbReference>
<keyword evidence="4" id="KW-1185">Reference proteome</keyword>
<proteinExistence type="predicted"/>
<dbReference type="SUPFAM" id="SSF55811">
    <property type="entry name" value="Nudix"/>
    <property type="match status" value="1"/>
</dbReference>
<dbReference type="Proteomes" id="UP000186132">
    <property type="component" value="Unassembled WGS sequence"/>
</dbReference>
<dbReference type="CDD" id="cd24158">
    <property type="entry name" value="NUDIX_ADPRase_Rv1700"/>
    <property type="match status" value="1"/>
</dbReference>
<evidence type="ECO:0000313" key="3">
    <source>
        <dbReference type="EMBL" id="SHG79363.1"/>
    </source>
</evidence>
<evidence type="ECO:0000313" key="4">
    <source>
        <dbReference type="Proteomes" id="UP000186132"/>
    </source>
</evidence>
<dbReference type="RefSeq" id="WP_073390873.1">
    <property type="nucleotide sequence ID" value="NZ_FQVU01000003.1"/>
</dbReference>
<dbReference type="PROSITE" id="PS51462">
    <property type="entry name" value="NUDIX"/>
    <property type="match status" value="1"/>
</dbReference>
<dbReference type="GO" id="GO:0019693">
    <property type="term" value="P:ribose phosphate metabolic process"/>
    <property type="evidence" value="ECO:0007669"/>
    <property type="project" value="TreeGrafter"/>
</dbReference>
<protein>
    <submittedName>
        <fullName evidence="3">ADP-ribose pyrophosphatase</fullName>
    </submittedName>
</protein>
<keyword evidence="1" id="KW-0378">Hydrolase</keyword>
<dbReference type="AlphaFoldDB" id="A0A1M5MRE9"/>
<dbReference type="Gene3D" id="3.90.79.10">
    <property type="entry name" value="Nucleoside Triphosphate Pyrophosphohydrolase"/>
    <property type="match status" value="1"/>
</dbReference>
<dbReference type="OrthoDB" id="9806150at2"/>
<reference evidence="3 4" key="1">
    <citation type="submission" date="2016-11" db="EMBL/GenBank/DDBJ databases">
        <authorList>
            <person name="Jaros S."/>
            <person name="Januszkiewicz K."/>
            <person name="Wedrychowicz H."/>
        </authorList>
    </citation>
    <scope>NUCLEOTIDE SEQUENCE [LARGE SCALE GENOMIC DNA]</scope>
    <source>
        <strain evidence="3 4">DSM 45627</strain>
    </source>
</reference>
<dbReference type="PANTHER" id="PTHR11839">
    <property type="entry name" value="UDP/ADP-SUGAR PYROPHOSPHATASE"/>
    <property type="match status" value="1"/>
</dbReference>
<name>A0A1M5MRE9_9ACTN</name>
<feature type="domain" description="Nudix hydrolase" evidence="2">
    <location>
        <begin position="42"/>
        <end position="175"/>
    </location>
</feature>
<dbReference type="GO" id="GO:0006753">
    <property type="term" value="P:nucleoside phosphate metabolic process"/>
    <property type="evidence" value="ECO:0007669"/>
    <property type="project" value="TreeGrafter"/>
</dbReference>
<accession>A0A1M5MRE9</accession>
<dbReference type="Pfam" id="PF00293">
    <property type="entry name" value="NUDIX"/>
    <property type="match status" value="1"/>
</dbReference>
<organism evidence="3 4">
    <name type="scientific">Jatrophihabitans endophyticus</name>
    <dbReference type="NCBI Taxonomy" id="1206085"/>
    <lineage>
        <taxon>Bacteria</taxon>
        <taxon>Bacillati</taxon>
        <taxon>Actinomycetota</taxon>
        <taxon>Actinomycetes</taxon>
        <taxon>Jatrophihabitantales</taxon>
        <taxon>Jatrophihabitantaceae</taxon>
        <taxon>Jatrophihabitans</taxon>
    </lineage>
</organism>
<evidence type="ECO:0000256" key="1">
    <source>
        <dbReference type="ARBA" id="ARBA00022801"/>
    </source>
</evidence>
<dbReference type="GO" id="GO:0005829">
    <property type="term" value="C:cytosol"/>
    <property type="evidence" value="ECO:0007669"/>
    <property type="project" value="TreeGrafter"/>
</dbReference>
<dbReference type="PANTHER" id="PTHR11839:SF31">
    <property type="entry name" value="ADP-RIBOSE PYROPHOSPHATASE"/>
    <property type="match status" value="1"/>
</dbReference>
<dbReference type="GO" id="GO:0016787">
    <property type="term" value="F:hydrolase activity"/>
    <property type="evidence" value="ECO:0007669"/>
    <property type="project" value="UniProtKB-KW"/>
</dbReference>
<dbReference type="EMBL" id="FQVU01000003">
    <property type="protein sequence ID" value="SHG79363.1"/>
    <property type="molecule type" value="Genomic_DNA"/>
</dbReference>
<dbReference type="STRING" id="1206085.SAMN05443575_2791"/>
<gene>
    <name evidence="3" type="ORF">SAMN05443575_2791</name>
</gene>
<dbReference type="InterPro" id="IPR015797">
    <property type="entry name" value="NUDIX_hydrolase-like_dom_sf"/>
</dbReference>
<evidence type="ECO:0000259" key="2">
    <source>
        <dbReference type="PROSITE" id="PS51462"/>
    </source>
</evidence>